<dbReference type="PANTHER" id="PTHR42743:SF11">
    <property type="entry name" value="AMINODEOXYCHORISMATE LYASE"/>
    <property type="match status" value="1"/>
</dbReference>
<dbReference type="EC" id="4.1.3.38" evidence="2"/>
<dbReference type="InterPro" id="IPR001544">
    <property type="entry name" value="Aminotrans_IV"/>
</dbReference>
<proteinExistence type="inferred from homology"/>
<comment type="caution">
    <text evidence="2">The sequence shown here is derived from an EMBL/GenBank/DDBJ whole genome shotgun (WGS) entry which is preliminary data.</text>
</comment>
<name>A0ABU1ZZ67_9CORY</name>
<dbReference type="InterPro" id="IPR036038">
    <property type="entry name" value="Aminotransferase-like"/>
</dbReference>
<dbReference type="NCBIfam" id="NF005886">
    <property type="entry name" value="PRK07849.1-1"/>
    <property type="match status" value="1"/>
</dbReference>
<evidence type="ECO:0000313" key="3">
    <source>
        <dbReference type="Proteomes" id="UP001180840"/>
    </source>
</evidence>
<evidence type="ECO:0000313" key="2">
    <source>
        <dbReference type="EMBL" id="MDR7330224.1"/>
    </source>
</evidence>
<dbReference type="Pfam" id="PF01063">
    <property type="entry name" value="Aminotran_4"/>
    <property type="match status" value="1"/>
</dbReference>
<dbReference type="Gene3D" id="3.30.470.10">
    <property type="match status" value="1"/>
</dbReference>
<sequence length="299" mass="32757">MPFGSPAPVIYILEPYGGSARTQNPNLPHIFFDDSGITRGDGVFETLLVTDGHVANLERHAERFVRSAKKLDLPTPDVEQWKAASRQAAEDWTAACRGERIDGRLGWSYTRGRAKTGIPTAWLTIQEATVMDRATRVRGLRVLSASRGYTMATGADAAPWRTEAAKTLDYAENMAALRWARANNADDVILTDPGTGRVLEAATASIIAVRRGGKLRTPKPVGGVLQGTGQLAIFEEAEKHGWNCRAKDFNVDYLQRSESVWLVSSVRRAVRVAQLNGKKLPAPANATELAEMFDRALEK</sequence>
<accession>A0ABU1ZZ67</accession>
<keyword evidence="2" id="KW-0456">Lyase</keyword>
<dbReference type="Gene3D" id="3.20.10.10">
    <property type="entry name" value="D-amino Acid Aminotransferase, subunit A, domain 2"/>
    <property type="match status" value="1"/>
</dbReference>
<dbReference type="RefSeq" id="WP_290195707.1">
    <property type="nucleotide sequence ID" value="NZ_CP047654.1"/>
</dbReference>
<gene>
    <name evidence="2" type="ORF">J2S39_001900</name>
</gene>
<keyword evidence="3" id="KW-1185">Reference proteome</keyword>
<dbReference type="EMBL" id="JAVDXZ010000001">
    <property type="protein sequence ID" value="MDR7330224.1"/>
    <property type="molecule type" value="Genomic_DNA"/>
</dbReference>
<comment type="similarity">
    <text evidence="1">Belongs to the class-IV pyridoxal-phosphate-dependent aminotransferase family.</text>
</comment>
<dbReference type="InterPro" id="IPR050571">
    <property type="entry name" value="Class-IV_PLP-Dep_Aminotrnsfr"/>
</dbReference>
<dbReference type="Proteomes" id="UP001180840">
    <property type="component" value="Unassembled WGS sequence"/>
</dbReference>
<protein>
    <submittedName>
        <fullName evidence="2">4-amino-4-deoxychorismate lyase</fullName>
        <ecNumber evidence="2">4.1.3.38</ecNumber>
    </submittedName>
</protein>
<dbReference type="InterPro" id="IPR043132">
    <property type="entry name" value="BCAT-like_C"/>
</dbReference>
<evidence type="ECO:0000256" key="1">
    <source>
        <dbReference type="ARBA" id="ARBA00009320"/>
    </source>
</evidence>
<dbReference type="SUPFAM" id="SSF56752">
    <property type="entry name" value="D-aminoacid aminotransferase-like PLP-dependent enzymes"/>
    <property type="match status" value="1"/>
</dbReference>
<dbReference type="GO" id="GO:0008696">
    <property type="term" value="F:4-amino-4-deoxychorismate lyase activity"/>
    <property type="evidence" value="ECO:0007669"/>
    <property type="project" value="UniProtKB-EC"/>
</dbReference>
<dbReference type="PANTHER" id="PTHR42743">
    <property type="entry name" value="AMINO-ACID AMINOTRANSFERASE"/>
    <property type="match status" value="1"/>
</dbReference>
<reference evidence="2" key="1">
    <citation type="submission" date="2023-07" db="EMBL/GenBank/DDBJ databases">
        <title>Sequencing the genomes of 1000 actinobacteria strains.</title>
        <authorList>
            <person name="Klenk H.-P."/>
        </authorList>
    </citation>
    <scope>NUCLEOTIDE SEQUENCE</scope>
    <source>
        <strain evidence="2">DSM 107476</strain>
    </source>
</reference>
<dbReference type="InterPro" id="IPR043131">
    <property type="entry name" value="BCAT-like_N"/>
</dbReference>
<organism evidence="2 3">
    <name type="scientific">Corynebacterium guangdongense</name>
    <dbReference type="NCBI Taxonomy" id="1783348"/>
    <lineage>
        <taxon>Bacteria</taxon>
        <taxon>Bacillati</taxon>
        <taxon>Actinomycetota</taxon>
        <taxon>Actinomycetes</taxon>
        <taxon>Mycobacteriales</taxon>
        <taxon>Corynebacteriaceae</taxon>
        <taxon>Corynebacterium</taxon>
    </lineage>
</organism>